<gene>
    <name evidence="1" type="ORF">PAN31108_02583</name>
</gene>
<accession>A0A5E4VGR8</accession>
<dbReference type="EMBL" id="CABPSB010000008">
    <property type="protein sequence ID" value="VVE10170.1"/>
    <property type="molecule type" value="Genomic_DNA"/>
</dbReference>
<evidence type="ECO:0000313" key="1">
    <source>
        <dbReference type="EMBL" id="VVE10170.1"/>
    </source>
</evidence>
<name>A0A5E4VGR8_9BURK</name>
<dbReference type="AlphaFoldDB" id="A0A5E4VGR8"/>
<sequence>MLVMLVMLVVLDKSGARMMLGMSTIVASLQWCSRVAIMSGSHE</sequence>
<dbReference type="Proteomes" id="UP000406256">
    <property type="component" value="Unassembled WGS sequence"/>
</dbReference>
<protein>
    <submittedName>
        <fullName evidence="1">Uncharacterized protein</fullName>
    </submittedName>
</protein>
<organism evidence="1 2">
    <name type="scientific">Pandoraea anhela</name>
    <dbReference type="NCBI Taxonomy" id="2508295"/>
    <lineage>
        <taxon>Bacteria</taxon>
        <taxon>Pseudomonadati</taxon>
        <taxon>Pseudomonadota</taxon>
        <taxon>Betaproteobacteria</taxon>
        <taxon>Burkholderiales</taxon>
        <taxon>Burkholderiaceae</taxon>
        <taxon>Pandoraea</taxon>
    </lineage>
</organism>
<keyword evidence="2" id="KW-1185">Reference proteome</keyword>
<proteinExistence type="predicted"/>
<evidence type="ECO:0000313" key="2">
    <source>
        <dbReference type="Proteomes" id="UP000406256"/>
    </source>
</evidence>
<reference evidence="1 2" key="1">
    <citation type="submission" date="2019-08" db="EMBL/GenBank/DDBJ databases">
        <authorList>
            <person name="Peeters C."/>
        </authorList>
    </citation>
    <scope>NUCLEOTIDE SEQUENCE [LARGE SCALE GENOMIC DNA]</scope>
    <source>
        <strain evidence="1 2">LMG 31108</strain>
    </source>
</reference>